<dbReference type="Proteomes" id="UP000199048">
    <property type="component" value="Unassembled WGS sequence"/>
</dbReference>
<dbReference type="Pfam" id="PF00126">
    <property type="entry name" value="HTH_1"/>
    <property type="match status" value="1"/>
</dbReference>
<dbReference type="PANTHER" id="PTHR30537">
    <property type="entry name" value="HTH-TYPE TRANSCRIPTIONAL REGULATOR"/>
    <property type="match status" value="1"/>
</dbReference>
<dbReference type="SUPFAM" id="SSF53850">
    <property type="entry name" value="Periplasmic binding protein-like II"/>
    <property type="match status" value="1"/>
</dbReference>
<protein>
    <submittedName>
        <fullName evidence="6">Transcriptional regulator, LysR family</fullName>
    </submittedName>
</protein>
<gene>
    <name evidence="6" type="ORF">SAMN05192568_10438</name>
</gene>
<dbReference type="SUPFAM" id="SSF46785">
    <property type="entry name" value="Winged helix' DNA-binding domain"/>
    <property type="match status" value="1"/>
</dbReference>
<dbReference type="GO" id="GO:0043565">
    <property type="term" value="F:sequence-specific DNA binding"/>
    <property type="evidence" value="ECO:0007669"/>
    <property type="project" value="TreeGrafter"/>
</dbReference>
<dbReference type="STRING" id="582667.SAMN05192568_10438"/>
<evidence type="ECO:0000256" key="2">
    <source>
        <dbReference type="ARBA" id="ARBA00023015"/>
    </source>
</evidence>
<keyword evidence="2" id="KW-0805">Transcription regulation</keyword>
<dbReference type="AlphaFoldDB" id="A0A1I4SKJ2"/>
<reference evidence="7" key="1">
    <citation type="submission" date="2016-10" db="EMBL/GenBank/DDBJ databases">
        <authorList>
            <person name="Varghese N."/>
            <person name="Submissions S."/>
        </authorList>
    </citation>
    <scope>NUCLEOTIDE SEQUENCE [LARGE SCALE GENOMIC DNA]</scope>
    <source>
        <strain evidence="7">BL36</strain>
    </source>
</reference>
<keyword evidence="4" id="KW-0804">Transcription</keyword>
<evidence type="ECO:0000256" key="4">
    <source>
        <dbReference type="ARBA" id="ARBA00023163"/>
    </source>
</evidence>
<dbReference type="Gene3D" id="1.10.10.10">
    <property type="entry name" value="Winged helix-like DNA-binding domain superfamily/Winged helix DNA-binding domain"/>
    <property type="match status" value="1"/>
</dbReference>
<dbReference type="GO" id="GO:0003700">
    <property type="term" value="F:DNA-binding transcription factor activity"/>
    <property type="evidence" value="ECO:0007669"/>
    <property type="project" value="InterPro"/>
</dbReference>
<feature type="domain" description="HTH lysR-type" evidence="5">
    <location>
        <begin position="3"/>
        <end position="60"/>
    </location>
</feature>
<dbReference type="PANTHER" id="PTHR30537:SF5">
    <property type="entry name" value="HTH-TYPE TRANSCRIPTIONAL ACTIVATOR TTDR-RELATED"/>
    <property type="match status" value="1"/>
</dbReference>
<dbReference type="Pfam" id="PF03466">
    <property type="entry name" value="LysR_substrate"/>
    <property type="match status" value="1"/>
</dbReference>
<dbReference type="InterPro" id="IPR058163">
    <property type="entry name" value="LysR-type_TF_proteobact-type"/>
</dbReference>
<dbReference type="GO" id="GO:0006351">
    <property type="term" value="P:DNA-templated transcription"/>
    <property type="evidence" value="ECO:0007669"/>
    <property type="project" value="TreeGrafter"/>
</dbReference>
<keyword evidence="7" id="KW-1185">Reference proteome</keyword>
<organism evidence="6 7">
    <name type="scientific">Methylobacterium pseudosasicola</name>
    <dbReference type="NCBI Taxonomy" id="582667"/>
    <lineage>
        <taxon>Bacteria</taxon>
        <taxon>Pseudomonadati</taxon>
        <taxon>Pseudomonadota</taxon>
        <taxon>Alphaproteobacteria</taxon>
        <taxon>Hyphomicrobiales</taxon>
        <taxon>Methylobacteriaceae</taxon>
        <taxon>Methylobacterium</taxon>
    </lineage>
</organism>
<evidence type="ECO:0000313" key="6">
    <source>
        <dbReference type="EMBL" id="SFM64955.1"/>
    </source>
</evidence>
<dbReference type="OrthoDB" id="9813056at2"/>
<dbReference type="Gene3D" id="3.40.190.290">
    <property type="match status" value="1"/>
</dbReference>
<keyword evidence="3" id="KW-0238">DNA-binding</keyword>
<evidence type="ECO:0000259" key="5">
    <source>
        <dbReference type="PROSITE" id="PS50931"/>
    </source>
</evidence>
<dbReference type="PROSITE" id="PS50931">
    <property type="entry name" value="HTH_LYSR"/>
    <property type="match status" value="1"/>
</dbReference>
<dbReference type="FunFam" id="1.10.10.10:FF:000001">
    <property type="entry name" value="LysR family transcriptional regulator"/>
    <property type="match status" value="1"/>
</dbReference>
<dbReference type="InterPro" id="IPR000847">
    <property type="entry name" value="LysR_HTH_N"/>
</dbReference>
<dbReference type="EMBL" id="FOTK01000043">
    <property type="protein sequence ID" value="SFM64955.1"/>
    <property type="molecule type" value="Genomic_DNA"/>
</dbReference>
<evidence type="ECO:0000256" key="3">
    <source>
        <dbReference type="ARBA" id="ARBA00023125"/>
    </source>
</evidence>
<accession>A0A1I4SKJ2</accession>
<evidence type="ECO:0000256" key="1">
    <source>
        <dbReference type="ARBA" id="ARBA00009437"/>
    </source>
</evidence>
<dbReference type="InterPro" id="IPR036388">
    <property type="entry name" value="WH-like_DNA-bd_sf"/>
</dbReference>
<dbReference type="InterPro" id="IPR036390">
    <property type="entry name" value="WH_DNA-bd_sf"/>
</dbReference>
<dbReference type="CDD" id="cd08422">
    <property type="entry name" value="PBP2_CrgA_like"/>
    <property type="match status" value="1"/>
</dbReference>
<sequence>MLDDLNELRTFRAILAEGSLSAAARRLGVTLAVVSKRLATLERRVGVRLIHRTTRALSPTEEGSRLLIDVERALEAIESGEERLAGARDEPAGTLRVSAPIAFGRRCVAPVIGDLARRYPRLAVCLELDDRLVDLVGEGLDVAIRIGGLADSSAMMRKLADNCRILVASPAYLDAAGRPETPEEAARHTFLRYGSSAEPWRLRGPDGVAANLAATGRLRVDDGDAVHDWGLAGLGIMLKSQVDVAADLSAGRLERVLPRWDGGDAPVVALYPTGRNLPLKTRVLLETLEHHVAETLGNKSTRSTPHPSSAARTFAEAIAERTSAFGRS</sequence>
<proteinExistence type="inferred from homology"/>
<dbReference type="InterPro" id="IPR005119">
    <property type="entry name" value="LysR_subst-bd"/>
</dbReference>
<evidence type="ECO:0000313" key="7">
    <source>
        <dbReference type="Proteomes" id="UP000199048"/>
    </source>
</evidence>
<name>A0A1I4SKJ2_9HYPH</name>
<comment type="similarity">
    <text evidence="1">Belongs to the LysR transcriptional regulatory family.</text>
</comment>